<keyword evidence="3 7" id="KW-0812">Transmembrane</keyword>
<evidence type="ECO:0000256" key="3">
    <source>
        <dbReference type="ARBA" id="ARBA00022692"/>
    </source>
</evidence>
<evidence type="ECO:0000256" key="1">
    <source>
        <dbReference type="ARBA" id="ARBA00004141"/>
    </source>
</evidence>
<accession>A0ABX0Y1Q9</accession>
<dbReference type="PANTHER" id="PTHR11706:SF33">
    <property type="entry name" value="NATURAL RESISTANCE-ASSOCIATED MACROPHAGE PROTEIN 2"/>
    <property type="match status" value="1"/>
</dbReference>
<protein>
    <submittedName>
        <fullName evidence="8">Divalent metal cation transporter</fullName>
    </submittedName>
</protein>
<feature type="transmembrane region" description="Helical" evidence="7">
    <location>
        <begin position="409"/>
        <end position="429"/>
    </location>
</feature>
<evidence type="ECO:0000256" key="2">
    <source>
        <dbReference type="ARBA" id="ARBA00022448"/>
    </source>
</evidence>
<feature type="transmembrane region" description="Helical" evidence="7">
    <location>
        <begin position="30"/>
        <end position="51"/>
    </location>
</feature>
<keyword evidence="5 7" id="KW-0472">Membrane</keyword>
<feature type="transmembrane region" description="Helical" evidence="7">
    <location>
        <begin position="63"/>
        <end position="87"/>
    </location>
</feature>
<evidence type="ECO:0000313" key="8">
    <source>
        <dbReference type="EMBL" id="NJC72283.1"/>
    </source>
</evidence>
<dbReference type="InterPro" id="IPR001046">
    <property type="entry name" value="NRAMP_fam"/>
</dbReference>
<feature type="region of interest" description="Disordered" evidence="6">
    <location>
        <begin position="1"/>
        <end position="24"/>
    </location>
</feature>
<comment type="caution">
    <text evidence="8">The sequence shown here is derived from an EMBL/GenBank/DDBJ whole genome shotgun (WGS) entry which is preliminary data.</text>
</comment>
<evidence type="ECO:0000256" key="5">
    <source>
        <dbReference type="ARBA" id="ARBA00023136"/>
    </source>
</evidence>
<dbReference type="Pfam" id="PF01566">
    <property type="entry name" value="Nramp"/>
    <property type="match status" value="1"/>
</dbReference>
<evidence type="ECO:0000256" key="4">
    <source>
        <dbReference type="ARBA" id="ARBA00022989"/>
    </source>
</evidence>
<gene>
    <name evidence="8" type="ORF">HC031_21560</name>
</gene>
<keyword evidence="2" id="KW-0813">Transport</keyword>
<feature type="transmembrane region" description="Helical" evidence="7">
    <location>
        <begin position="206"/>
        <end position="229"/>
    </location>
</feature>
<feature type="transmembrane region" description="Helical" evidence="7">
    <location>
        <begin position="250"/>
        <end position="272"/>
    </location>
</feature>
<feature type="transmembrane region" description="Helical" evidence="7">
    <location>
        <begin position="292"/>
        <end position="314"/>
    </location>
</feature>
<proteinExistence type="predicted"/>
<feature type="transmembrane region" description="Helical" evidence="7">
    <location>
        <begin position="343"/>
        <end position="360"/>
    </location>
</feature>
<evidence type="ECO:0000256" key="7">
    <source>
        <dbReference type="SAM" id="Phobius"/>
    </source>
</evidence>
<feature type="compositionally biased region" description="Polar residues" evidence="6">
    <location>
        <begin position="1"/>
        <end position="12"/>
    </location>
</feature>
<feature type="transmembrane region" description="Helical" evidence="7">
    <location>
        <begin position="166"/>
        <end position="186"/>
    </location>
</feature>
<dbReference type="RefSeq" id="WP_167927194.1">
    <property type="nucleotide sequence ID" value="NZ_JAATVY010000017.1"/>
</dbReference>
<feature type="transmembrane region" description="Helical" evidence="7">
    <location>
        <begin position="140"/>
        <end position="159"/>
    </location>
</feature>
<dbReference type="Proteomes" id="UP000722989">
    <property type="component" value="Unassembled WGS sequence"/>
</dbReference>
<feature type="transmembrane region" description="Helical" evidence="7">
    <location>
        <begin position="366"/>
        <end position="389"/>
    </location>
</feature>
<evidence type="ECO:0000313" key="9">
    <source>
        <dbReference type="Proteomes" id="UP000722989"/>
    </source>
</evidence>
<name>A0ABX0Y1Q9_9ACTN</name>
<keyword evidence="4 7" id="KW-1133">Transmembrane helix</keyword>
<dbReference type="PANTHER" id="PTHR11706">
    <property type="entry name" value="SOLUTE CARRIER PROTEIN FAMILY 11 MEMBER"/>
    <property type="match status" value="1"/>
</dbReference>
<evidence type="ECO:0000256" key="6">
    <source>
        <dbReference type="SAM" id="MobiDB-lite"/>
    </source>
</evidence>
<organism evidence="8 9">
    <name type="scientific">Planosporangium thailandense</name>
    <dbReference type="NCBI Taxonomy" id="765197"/>
    <lineage>
        <taxon>Bacteria</taxon>
        <taxon>Bacillati</taxon>
        <taxon>Actinomycetota</taxon>
        <taxon>Actinomycetes</taxon>
        <taxon>Micromonosporales</taxon>
        <taxon>Micromonosporaceae</taxon>
        <taxon>Planosporangium</taxon>
    </lineage>
</organism>
<reference evidence="8 9" key="1">
    <citation type="submission" date="2020-03" db="EMBL/GenBank/DDBJ databases">
        <title>WGS of the type strain of Planosporangium spp.</title>
        <authorList>
            <person name="Thawai C."/>
        </authorList>
    </citation>
    <scope>NUCLEOTIDE SEQUENCE [LARGE SCALE GENOMIC DNA]</scope>
    <source>
        <strain evidence="8 9">TBRC 5610</strain>
    </source>
</reference>
<keyword evidence="9" id="KW-1185">Reference proteome</keyword>
<feature type="transmembrane region" description="Helical" evidence="7">
    <location>
        <begin position="107"/>
        <end position="134"/>
    </location>
</feature>
<dbReference type="EMBL" id="JAATVY010000017">
    <property type="protein sequence ID" value="NJC72283.1"/>
    <property type="molecule type" value="Genomic_DNA"/>
</dbReference>
<comment type="subcellular location">
    <subcellularLocation>
        <location evidence="1">Membrane</location>
        <topology evidence="1">Multi-pass membrane protein</topology>
    </subcellularLocation>
</comment>
<sequence length="435" mass="45453">MSDAARTSSTALPTRHDDQPTGRGRGLRRLAGLALGVLAGVGGFVDMGGVITSSQAGAQFRYALLWTVIPGIAGFAIYAEMSGRVVIASGRATFDLIRDRLGARLSLLPLAALSLVNVLTLVVEICGMALAVQLLTRVSYLVWVPLAALALVLVLWRAGFEALDNAAALCGLVILITVVAAVRLHPEWGQVGRSLFHPSPGETHPAGLYLFSVVSLLGAYMTPYQFEFYSSGALEQSWTGDDLVTNRSSAIVGTIFGGVITIGLMVAAAQVLHPAHAQVRSLADAAKPVATAFGEVGLVLFGLGTFAVSAGAGLETALSGTYSVCQYFGWDWGKQPRPHQVPLFHLLYLVMFVLAAGIALTGVDPIALTILTMALAAVALPFTFIPLLIVANDRDYVGEQTNTRAINAVAGIILALLIVVAVAAVPLLIVTGGES</sequence>